<feature type="non-terminal residue" evidence="1">
    <location>
        <position position="1"/>
    </location>
</feature>
<dbReference type="EMBL" id="AY914995">
    <property type="protein sequence ID" value="ABA40777.1"/>
    <property type="molecule type" value="mRNA"/>
</dbReference>
<protein>
    <submittedName>
        <fullName evidence="1">SJCHGC02047 protein</fullName>
    </submittedName>
</protein>
<reference evidence="1" key="1">
    <citation type="submission" date="2005-01" db="EMBL/GenBank/DDBJ databases">
        <authorList>
            <person name="Han Z."/>
        </authorList>
    </citation>
    <scope>NUCLEOTIDE SEQUENCE</scope>
</reference>
<organism evidence="1">
    <name type="scientific">Schistosoma japonicum</name>
    <name type="common">Blood fluke</name>
    <dbReference type="NCBI Taxonomy" id="6182"/>
    <lineage>
        <taxon>Eukaryota</taxon>
        <taxon>Metazoa</taxon>
        <taxon>Spiralia</taxon>
        <taxon>Lophotrochozoa</taxon>
        <taxon>Platyhelminthes</taxon>
        <taxon>Trematoda</taxon>
        <taxon>Digenea</taxon>
        <taxon>Strigeidida</taxon>
        <taxon>Schistosomatoidea</taxon>
        <taxon>Schistosomatidae</taxon>
        <taxon>Schistosoma</taxon>
    </lineage>
</organism>
<name>Q3KTL1_SCHJA</name>
<accession>Q3KTL1</accession>
<dbReference type="AlphaFoldDB" id="Q3KTL1"/>
<reference evidence="1" key="2">
    <citation type="journal article" date="2006" name="PLoS Pathog.">
        <title>New perspectives on host-parasite interplay by comparative transcriptomic and proteomic analyses of Schistosoma japonicum.</title>
        <authorList>
            <person name="Liu F."/>
            <person name="Lu J."/>
            <person name="Hu W."/>
            <person name="Wang S.Y."/>
            <person name="Cui S.J."/>
            <person name="Chi M."/>
            <person name="Yan Q."/>
            <person name="Wang X.R."/>
            <person name="Song H.D."/>
            <person name="Xu X.N."/>
            <person name="Wang J.J."/>
            <person name="Zhang X.L."/>
            <person name="Zhang X."/>
            <person name="Wang Z.Q."/>
            <person name="Xue C.L."/>
            <person name="Brindley P.J."/>
            <person name="McManus D.P."/>
            <person name="Yang P.Y."/>
            <person name="Feng Z."/>
            <person name="Chen Z."/>
            <person name="Han Z.G."/>
        </authorList>
    </citation>
    <scope>NUCLEOTIDE SEQUENCE</scope>
</reference>
<evidence type="ECO:0000313" key="1">
    <source>
        <dbReference type="EMBL" id="ABA40777.1"/>
    </source>
</evidence>
<sequence length="66" mass="7808">VALISCYTYVHLSNNMPFLSPDWRCPGDQWLKSSESGSMWENAKIYRLRMFETMNENVVKRFVLNC</sequence>
<proteinExistence type="evidence at transcript level"/>